<proteinExistence type="predicted"/>
<reference evidence="3" key="1">
    <citation type="submission" date="2016-10" db="EMBL/GenBank/DDBJ databases">
        <authorList>
            <person name="Varghese N."/>
            <person name="Submissions S."/>
        </authorList>
    </citation>
    <scope>NUCLEOTIDE SEQUENCE [LARGE SCALE GENOMIC DNA]</scope>
    <source>
        <strain evidence="3">P18</strain>
    </source>
</reference>
<dbReference type="OrthoDB" id="9795825at2"/>
<evidence type="ECO:0000313" key="2">
    <source>
        <dbReference type="EMBL" id="SFQ09741.1"/>
    </source>
</evidence>
<dbReference type="Proteomes" id="UP000182624">
    <property type="component" value="Unassembled WGS sequence"/>
</dbReference>
<sequence>MENTKSVVIKSVLLAVFGALVVLGLFLIFTRNHSSSNEENYTLTVVDQITTTNLEKDYPANPRKVVDMYANIMKVLYKETYTDDQQKRMLEVLEGIMDDELLANQSDYYQSMKNEVKTRRDEDYSIPTYQVQSREPEVVTVDGRKMCNVDCYFSLRKGTSSQGLYYVFILRQDDSGKWKILGWTEKAN</sequence>
<dbReference type="RefSeq" id="WP_074889151.1">
    <property type="nucleotide sequence ID" value="NZ_FOXO01000018.1"/>
</dbReference>
<dbReference type="EMBL" id="FOXO01000018">
    <property type="protein sequence ID" value="SFQ09741.1"/>
    <property type="molecule type" value="Genomic_DNA"/>
</dbReference>
<dbReference type="Pfam" id="PF20462">
    <property type="entry name" value="DUF6715"/>
    <property type="match status" value="1"/>
</dbReference>
<keyword evidence="3" id="KW-1185">Reference proteome</keyword>
<name>A0A1I5VQM5_9FIRM</name>
<keyword evidence="1" id="KW-0472">Membrane</keyword>
<keyword evidence="1" id="KW-0812">Transmembrane</keyword>
<dbReference type="AlphaFoldDB" id="A0A1I5VQM5"/>
<protein>
    <submittedName>
        <fullName evidence="2">Uncharacterized protein</fullName>
    </submittedName>
</protein>
<gene>
    <name evidence="2" type="ORF">SAMN04487928_11865</name>
</gene>
<dbReference type="InterPro" id="IPR046563">
    <property type="entry name" value="DUF6715"/>
</dbReference>
<keyword evidence="1" id="KW-1133">Transmembrane helix</keyword>
<accession>A0A1I5VQM5</accession>
<evidence type="ECO:0000256" key="1">
    <source>
        <dbReference type="SAM" id="Phobius"/>
    </source>
</evidence>
<feature type="transmembrane region" description="Helical" evidence="1">
    <location>
        <begin position="7"/>
        <end position="29"/>
    </location>
</feature>
<organism evidence="2 3">
    <name type="scientific">Butyrivibrio proteoclasticus</name>
    <dbReference type="NCBI Taxonomy" id="43305"/>
    <lineage>
        <taxon>Bacteria</taxon>
        <taxon>Bacillati</taxon>
        <taxon>Bacillota</taxon>
        <taxon>Clostridia</taxon>
        <taxon>Lachnospirales</taxon>
        <taxon>Lachnospiraceae</taxon>
        <taxon>Butyrivibrio</taxon>
    </lineage>
</organism>
<evidence type="ECO:0000313" key="3">
    <source>
        <dbReference type="Proteomes" id="UP000182624"/>
    </source>
</evidence>